<dbReference type="Pfam" id="PF05227">
    <property type="entry name" value="CHASE3"/>
    <property type="match status" value="1"/>
</dbReference>
<evidence type="ECO:0000256" key="4">
    <source>
        <dbReference type="SAM" id="Phobius"/>
    </source>
</evidence>
<dbReference type="Proteomes" id="UP000515317">
    <property type="component" value="Chromosome"/>
</dbReference>
<dbReference type="SMART" id="SM00283">
    <property type="entry name" value="MA"/>
    <property type="match status" value="1"/>
</dbReference>
<sequence>MISFGQWTVAKRLIFGFGLSALTLLTVAYASYFNASRTIENGRWLKHSYEVRDKLQDLLVHLIDSETGVRGFVITGDETFLNPYTAASEPLPAAMEELRRLISDNPEQVRRMAVLEPLVERKIAQFRNQIEVRRSQGLDAAVKITESGIGANTMSDIRATIKEANREEDRLLELRALATADANDLTRAIILAGGAIGILAVAGIGWFISRSLADQIGTAVGQVRNSSAELQAVANQQASGAKEQATAMTEISTTMSELLMTSRQIAASAQRVAQTSEQTANAALLGAGTVGAAHESIASIRRQVDQIVSHMLELGRKSQEVGAVLDIVSELAEQTNILAINATIEAAGAGETGKRFAVVADEIRKLADRVTGSTKEVRGLIDDVRSAVNTTVMATETGSKVVDAGSRQFGDVASGFKQIADLVTTTTDAAREIELSTKQQASAVEQVNVAIAHVAQASMETETSAGQTLQTVSQMTNLSTDLLRIIRPQTRAA</sequence>
<dbReference type="GO" id="GO:0006935">
    <property type="term" value="P:chemotaxis"/>
    <property type="evidence" value="ECO:0007669"/>
    <property type="project" value="InterPro"/>
</dbReference>
<dbReference type="GO" id="GO:0007165">
    <property type="term" value="P:signal transduction"/>
    <property type="evidence" value="ECO:0007669"/>
    <property type="project" value="UniProtKB-KW"/>
</dbReference>
<dbReference type="RefSeq" id="WP_222875832.1">
    <property type="nucleotide sequence ID" value="NZ_AP023361.1"/>
</dbReference>
<dbReference type="CDD" id="cd19410">
    <property type="entry name" value="HK9-like_sensor"/>
    <property type="match status" value="1"/>
</dbReference>
<gene>
    <name evidence="6" type="ORF">IZ6_29770</name>
</gene>
<name>A0A6S6QY94_9HYPH</name>
<dbReference type="Pfam" id="PF00015">
    <property type="entry name" value="MCPsignal"/>
    <property type="match status" value="1"/>
</dbReference>
<keyword evidence="1 3" id="KW-0807">Transducer</keyword>
<dbReference type="Gene3D" id="1.10.287.950">
    <property type="entry name" value="Methyl-accepting chemotaxis protein"/>
    <property type="match status" value="1"/>
</dbReference>
<dbReference type="GO" id="GO:0016020">
    <property type="term" value="C:membrane"/>
    <property type="evidence" value="ECO:0007669"/>
    <property type="project" value="InterPro"/>
</dbReference>
<dbReference type="GO" id="GO:0004888">
    <property type="term" value="F:transmembrane signaling receptor activity"/>
    <property type="evidence" value="ECO:0007669"/>
    <property type="project" value="InterPro"/>
</dbReference>
<evidence type="ECO:0000256" key="2">
    <source>
        <dbReference type="ARBA" id="ARBA00029447"/>
    </source>
</evidence>
<evidence type="ECO:0000259" key="5">
    <source>
        <dbReference type="PROSITE" id="PS50111"/>
    </source>
</evidence>
<dbReference type="EMBL" id="AP023361">
    <property type="protein sequence ID" value="BCJ92242.1"/>
    <property type="molecule type" value="Genomic_DNA"/>
</dbReference>
<accession>A0A6S6QY94</accession>
<protein>
    <recommendedName>
        <fullName evidence="5">Methyl-accepting transducer domain-containing protein</fullName>
    </recommendedName>
</protein>
<feature type="domain" description="Methyl-accepting transducer" evidence="5">
    <location>
        <begin position="219"/>
        <end position="455"/>
    </location>
</feature>
<dbReference type="PRINTS" id="PR00260">
    <property type="entry name" value="CHEMTRNSDUCR"/>
</dbReference>
<dbReference type="PANTHER" id="PTHR32089:SF112">
    <property type="entry name" value="LYSOZYME-LIKE PROTEIN-RELATED"/>
    <property type="match status" value="1"/>
</dbReference>
<feature type="transmembrane region" description="Helical" evidence="4">
    <location>
        <begin position="188"/>
        <end position="208"/>
    </location>
</feature>
<keyword evidence="4" id="KW-0472">Membrane</keyword>
<dbReference type="InterPro" id="IPR004089">
    <property type="entry name" value="MCPsignal_dom"/>
</dbReference>
<keyword evidence="7" id="KW-1185">Reference proteome</keyword>
<comment type="similarity">
    <text evidence="2">Belongs to the methyl-accepting chemotaxis (MCP) protein family.</text>
</comment>
<dbReference type="AlphaFoldDB" id="A0A6S6QY94"/>
<evidence type="ECO:0000313" key="6">
    <source>
        <dbReference type="EMBL" id="BCJ92242.1"/>
    </source>
</evidence>
<reference evidence="6 7" key="1">
    <citation type="submission" date="2020-08" db="EMBL/GenBank/DDBJ databases">
        <title>Genome sequence of Rhizobiales bacterium strain IZ6.</title>
        <authorList>
            <person name="Nakai R."/>
            <person name="Naganuma T."/>
        </authorList>
    </citation>
    <scope>NUCLEOTIDE SEQUENCE [LARGE SCALE GENOMIC DNA]</scope>
    <source>
        <strain evidence="6 7">IZ6</strain>
    </source>
</reference>
<dbReference type="KEGG" id="tso:IZ6_29770"/>
<dbReference type="InterPro" id="IPR007891">
    <property type="entry name" value="CHASE3"/>
</dbReference>
<keyword evidence="4" id="KW-1133">Transmembrane helix</keyword>
<evidence type="ECO:0000313" key="7">
    <source>
        <dbReference type="Proteomes" id="UP000515317"/>
    </source>
</evidence>
<organism evidence="6 7">
    <name type="scientific">Terrihabitans soli</name>
    <dbReference type="NCBI Taxonomy" id="708113"/>
    <lineage>
        <taxon>Bacteria</taxon>
        <taxon>Pseudomonadati</taxon>
        <taxon>Pseudomonadota</taxon>
        <taxon>Alphaproteobacteria</taxon>
        <taxon>Hyphomicrobiales</taxon>
        <taxon>Terrihabitans</taxon>
    </lineage>
</organism>
<dbReference type="PROSITE" id="PS50111">
    <property type="entry name" value="CHEMOTAXIS_TRANSDUC_2"/>
    <property type="match status" value="1"/>
</dbReference>
<evidence type="ECO:0000256" key="3">
    <source>
        <dbReference type="PROSITE-ProRule" id="PRU00284"/>
    </source>
</evidence>
<dbReference type="SUPFAM" id="SSF58104">
    <property type="entry name" value="Methyl-accepting chemotaxis protein (MCP) signaling domain"/>
    <property type="match status" value="1"/>
</dbReference>
<dbReference type="InterPro" id="IPR004090">
    <property type="entry name" value="Chemotax_Me-accpt_rcpt"/>
</dbReference>
<evidence type="ECO:0000256" key="1">
    <source>
        <dbReference type="ARBA" id="ARBA00023224"/>
    </source>
</evidence>
<keyword evidence="4" id="KW-0812">Transmembrane</keyword>
<proteinExistence type="inferred from homology"/>
<dbReference type="PANTHER" id="PTHR32089">
    <property type="entry name" value="METHYL-ACCEPTING CHEMOTAXIS PROTEIN MCPB"/>
    <property type="match status" value="1"/>
</dbReference>